<comment type="similarity">
    <text evidence="2">Belongs to the helicase family. PIF1 subfamily.</text>
</comment>
<evidence type="ECO:0000256" key="1">
    <source>
        <dbReference type="ARBA" id="ARBA00001946"/>
    </source>
</evidence>
<dbReference type="GO" id="GO:0006310">
    <property type="term" value="P:DNA recombination"/>
    <property type="evidence" value="ECO:0007669"/>
    <property type="project" value="UniProtKB-KW"/>
</dbReference>
<keyword evidence="6" id="KW-0067">ATP-binding</keyword>
<dbReference type="EMBL" id="LJSK01000001">
    <property type="protein sequence ID" value="KPI90802.1"/>
    <property type="molecule type" value="Genomic_DNA"/>
</dbReference>
<dbReference type="SMART" id="SM00382">
    <property type="entry name" value="AAA"/>
    <property type="match status" value="1"/>
</dbReference>
<dbReference type="OrthoDB" id="10050764at2759"/>
<keyword evidence="6" id="KW-0234">DNA repair</keyword>
<dbReference type="VEuPathDB" id="TriTrypDB:Lsey_0001_0350"/>
<dbReference type="InterPro" id="IPR003593">
    <property type="entry name" value="AAA+_ATPase"/>
</dbReference>
<evidence type="ECO:0000256" key="2">
    <source>
        <dbReference type="ARBA" id="ARBA00009781"/>
    </source>
</evidence>
<organism evidence="9 10">
    <name type="scientific">Leptomonas seymouri</name>
    <dbReference type="NCBI Taxonomy" id="5684"/>
    <lineage>
        <taxon>Eukaryota</taxon>
        <taxon>Discoba</taxon>
        <taxon>Euglenozoa</taxon>
        <taxon>Kinetoplastea</taxon>
        <taxon>Metakinetoplastina</taxon>
        <taxon>Trypanosomatida</taxon>
        <taxon>Trypanosomatidae</taxon>
        <taxon>Leishmaniinae</taxon>
        <taxon>Leptomonas</taxon>
    </lineage>
</organism>
<dbReference type="GO" id="GO:0016887">
    <property type="term" value="F:ATP hydrolysis activity"/>
    <property type="evidence" value="ECO:0007669"/>
    <property type="project" value="RHEA"/>
</dbReference>
<dbReference type="InterPro" id="IPR027417">
    <property type="entry name" value="P-loop_NTPase"/>
</dbReference>
<dbReference type="AlphaFoldDB" id="A0A0N1IAU3"/>
<dbReference type="Gene3D" id="3.40.50.300">
    <property type="entry name" value="P-loop containing nucleotide triphosphate hydrolases"/>
    <property type="match status" value="1"/>
</dbReference>
<evidence type="ECO:0000256" key="6">
    <source>
        <dbReference type="RuleBase" id="RU363044"/>
    </source>
</evidence>
<dbReference type="EC" id="5.6.2.3" evidence="6"/>
<dbReference type="PANTHER" id="PTHR47642:SF6">
    <property type="entry name" value="ATP-DEPENDENT DNA HELICASE"/>
    <property type="match status" value="1"/>
</dbReference>
<evidence type="ECO:0000256" key="5">
    <source>
        <dbReference type="ARBA" id="ARBA00048954"/>
    </source>
</evidence>
<keyword evidence="6" id="KW-0547">Nucleotide-binding</keyword>
<keyword evidence="4 6" id="KW-0233">DNA recombination</keyword>
<dbReference type="GO" id="GO:0006281">
    <property type="term" value="P:DNA repair"/>
    <property type="evidence" value="ECO:0007669"/>
    <property type="project" value="UniProtKB-KW"/>
</dbReference>
<gene>
    <name evidence="9" type="ORF">ABL78_0035</name>
</gene>
<comment type="subunit">
    <text evidence="3">Monomer.</text>
</comment>
<feature type="region of interest" description="Disordered" evidence="7">
    <location>
        <begin position="84"/>
        <end position="115"/>
    </location>
</feature>
<dbReference type="PANTHER" id="PTHR47642">
    <property type="entry name" value="ATP-DEPENDENT DNA HELICASE"/>
    <property type="match status" value="1"/>
</dbReference>
<dbReference type="GO" id="GO:0043139">
    <property type="term" value="F:5'-3' DNA helicase activity"/>
    <property type="evidence" value="ECO:0007669"/>
    <property type="project" value="UniProtKB-EC"/>
</dbReference>
<evidence type="ECO:0000256" key="7">
    <source>
        <dbReference type="SAM" id="MobiDB-lite"/>
    </source>
</evidence>
<keyword evidence="6" id="KW-0378">Hydrolase</keyword>
<feature type="domain" description="AAA+ ATPase" evidence="8">
    <location>
        <begin position="4"/>
        <end position="203"/>
    </location>
</feature>
<dbReference type="InterPro" id="IPR010285">
    <property type="entry name" value="DNA_helicase_pif1-like_DEAD"/>
</dbReference>
<keyword evidence="10" id="KW-1185">Reference proteome</keyword>
<dbReference type="OMA" id="KPMFESW"/>
<evidence type="ECO:0000256" key="4">
    <source>
        <dbReference type="ARBA" id="ARBA00023172"/>
    </source>
</evidence>
<dbReference type="InterPro" id="IPR051055">
    <property type="entry name" value="PIF1_helicase"/>
</dbReference>
<accession>A0A0N1IAU3</accession>
<feature type="region of interest" description="Disordered" evidence="7">
    <location>
        <begin position="229"/>
        <end position="250"/>
    </location>
</feature>
<name>A0A0N1IAU3_LEPSE</name>
<reference evidence="9 10" key="1">
    <citation type="journal article" date="2015" name="PLoS Pathog.">
        <title>Leptomonas seymouri: Adaptations to the Dixenous Life Cycle Analyzed by Genome Sequencing, Transcriptome Profiling and Co-infection with Leishmania donovani.</title>
        <authorList>
            <person name="Kraeva N."/>
            <person name="Butenko A."/>
            <person name="Hlavacova J."/>
            <person name="Kostygov A."/>
            <person name="Myskova J."/>
            <person name="Grybchuk D."/>
            <person name="Lestinova T."/>
            <person name="Votypka J."/>
            <person name="Volf P."/>
            <person name="Opperdoes F."/>
            <person name="Flegontov P."/>
            <person name="Lukes J."/>
            <person name="Yurchenko V."/>
        </authorList>
    </citation>
    <scope>NUCLEOTIDE SEQUENCE [LARGE SCALE GENOMIC DNA]</scope>
    <source>
        <strain evidence="9 10">ATCC 30220</strain>
    </source>
</reference>
<feature type="compositionally biased region" description="Acidic residues" evidence="7">
    <location>
        <begin position="84"/>
        <end position="101"/>
    </location>
</feature>
<evidence type="ECO:0000256" key="3">
    <source>
        <dbReference type="ARBA" id="ARBA00011245"/>
    </source>
</evidence>
<evidence type="ECO:0000259" key="8">
    <source>
        <dbReference type="SMART" id="SM00382"/>
    </source>
</evidence>
<evidence type="ECO:0000313" key="9">
    <source>
        <dbReference type="EMBL" id="KPI90802.1"/>
    </source>
</evidence>
<dbReference type="SUPFAM" id="SSF52540">
    <property type="entry name" value="P-loop containing nucleoside triphosphate hydrolases"/>
    <property type="match status" value="2"/>
</dbReference>
<comment type="catalytic activity">
    <reaction evidence="5 6">
        <text>ATP + H2O = ADP + phosphate + H(+)</text>
        <dbReference type="Rhea" id="RHEA:13065"/>
        <dbReference type="ChEBI" id="CHEBI:15377"/>
        <dbReference type="ChEBI" id="CHEBI:15378"/>
        <dbReference type="ChEBI" id="CHEBI:30616"/>
        <dbReference type="ChEBI" id="CHEBI:43474"/>
        <dbReference type="ChEBI" id="CHEBI:456216"/>
        <dbReference type="EC" id="5.6.2.3"/>
    </reaction>
</comment>
<comment type="cofactor">
    <cofactor evidence="1 6">
        <name>Mg(2+)</name>
        <dbReference type="ChEBI" id="CHEBI:18420"/>
    </cofactor>
</comment>
<dbReference type="Pfam" id="PF05970">
    <property type="entry name" value="PIF1"/>
    <property type="match status" value="2"/>
</dbReference>
<comment type="caution">
    <text evidence="9">The sequence shown here is derived from an EMBL/GenBank/DDBJ whole genome shotgun (WGS) entry which is preliminary data.</text>
</comment>
<dbReference type="CDD" id="cd18809">
    <property type="entry name" value="SF1_C_RecD"/>
    <property type="match status" value="1"/>
</dbReference>
<protein>
    <recommendedName>
        <fullName evidence="6">ATP-dependent DNA helicase</fullName>
        <ecNumber evidence="6">5.6.2.3</ecNumber>
    </recommendedName>
</protein>
<sequence length="810" mass="89556">MALEGASLYIGGEAGTGKSFLLTAIASALAKKGLRVAVTASTGMAALNIGGNTFHSEFGIPLPTPDDIIDGALSNLERDRVCDYEDEDDDDVPQDADDELETDIRDRTDLEGSTFPPRRPLRIQFKNTATLASTDVIVLDEVSMLHAGFLEALERALRQTPGRDSRRPFGGVQLILSGDFMQLTPFAALDLPSGSHRRLPRMGGVGDAMDCKRRVCRCVQRPLSTLPADAKGGSEHLQTTRGNGTHQSADELASRTGSVARFASASKCSTLSETASQNARAGRRKRQFWYYDKPMFESWCFCTHLLHVQLREPLRHKDAAFAADLNELRRGELPFRLSRSAFLNPFDAGAVRLLPTKAAVKNFNDRRMLELNGESHVFRTQLTLAGATATASLTHQRMQHRGGARNANSCCSTLLVHCRCCSLLKRAGNAGVRSKKPFQMALERNQTERVMERHCKFPPHTLQLRSLPVQLSYSMSLSTLILDCRADTQSVAKERRAVVKAALERCMLRQASEAGASSFCSAESRRAPALSSIFPHDILRLEPIEWPQLLRRLQPALQHAFREAVRKDTVLQDKTFKVGCRVMLLRNLSTIYVNGSLGTITRYLPVTECASLMPAGMKASTAQPLSVLSTTLVIKEDQRTLHASTAVLPIVRMDADGREVAIPWITLPVPVMHKGWCYVLRATCVPLMPAYAFTVHKIQGVTLNHPVVFDADGMFPCDHLVYVAASRVRRFEQLRVINLTPSMVSVHVPSLNFTQRIPTVACAMRTWESWRKKPGSTASLFLPSYMDSRKPQVEGVKPDVNVGGRGRHVH</sequence>
<feature type="compositionally biased region" description="Polar residues" evidence="7">
    <location>
        <begin position="236"/>
        <end position="247"/>
    </location>
</feature>
<evidence type="ECO:0000313" key="10">
    <source>
        <dbReference type="Proteomes" id="UP000038009"/>
    </source>
</evidence>
<keyword evidence="6 9" id="KW-0347">Helicase</keyword>
<keyword evidence="6" id="KW-0227">DNA damage</keyword>
<dbReference type="GO" id="GO:0005524">
    <property type="term" value="F:ATP binding"/>
    <property type="evidence" value="ECO:0007669"/>
    <property type="project" value="UniProtKB-KW"/>
</dbReference>
<proteinExistence type="inferred from homology"/>
<dbReference type="Proteomes" id="UP000038009">
    <property type="component" value="Unassembled WGS sequence"/>
</dbReference>
<dbReference type="GO" id="GO:0000723">
    <property type="term" value="P:telomere maintenance"/>
    <property type="evidence" value="ECO:0007669"/>
    <property type="project" value="InterPro"/>
</dbReference>